<dbReference type="OMA" id="DTIIKCM"/>
<proteinExistence type="predicted"/>
<name>A0A1Y1JA11_PLAGO</name>
<feature type="compositionally biased region" description="Basic and acidic residues" evidence="1">
    <location>
        <begin position="406"/>
        <end position="420"/>
    </location>
</feature>
<dbReference type="RefSeq" id="XP_028541940.1">
    <property type="nucleotide sequence ID" value="XM_028686139.1"/>
</dbReference>
<sequence>MNFFFPANKTNQTVNLESVQDDKVTINIYLDEAYTHSGDVFKASFELIGPMKHIGNIKIDYVVLYLYGLYIFNEEAITVCATSQIVEKQENINLPFYGTDQTNEQKYLLFYSNPIILCTDMNFTKSNETFYYHLNCIFPPFLPPSYSGKNIKFKYCMYVQAVKRLYINRTQFVTKKYEHHVPLHLLSSKYTNSPVLDFSLYPIKPHNPRNPHLERNKTSQRDTAYEYLYHNFHVTLYESSSSGSSGSSGPRKQNEERQNENPSSRHALEKRTFNASHIPSYLYNNVNKSRLDSLVCIYNIACQRREDSSLFMLNYILYNYSYFYFLHLFLYLAHHYDYYTNELVPSVGDAKNVGSFNAFLHVLLACYRDQLVESTASRGALTTTPSEQSSYVPVLPLFASHIGDAHKGLEPTTNQKKETGKNSNKKIYHQYATQGEKSADQSGEMMGEKSANESGEMTGEKSANESGEKLGEKSSDQSGEMTGEKSADQSGEMTGEKSADQSGEMTSEKSANESGEKDAHVDHEELLKELYTHEGDVHFDGLVDQFFLKSDDKDLQNFYLSNYNNFVFNDMKYEPIRWYDNLVLGKSPNVHNASPDEEDVLNIYLETTDSASTSDVCDEEDNVPNSETKNEYLSRPLNKEDHVVQMSKGGVMDLTQGNTKDKLGKITKMDIMQSADLSEEKVNNSTATNNQLFPFDEMYAKADTIIKCMHERNLFRRMYKRKIKPHCASYCISPYMTHDTSDTLVSEWDEEKEKMAITNGTSKNVYRINSNGKSICFITLTDGVNNKIKNSFSYGSTVNVNFDFRRAEIYTVHVDVYLKRVEKLKVNTNYLILNKNKIYDENDIINEGYSSVDSNETSYHLISNYKLVAQQSISTMQCSLKNVAFVLNEEIIPAFRNNIVKIDYLIDFNFFCLPKGMEAHHNSYFRFLSHKEFFNGDNVNDNNNNDESDDGNMCNFTFRIPLHITERTHDFYPNDANTNLAYQQKLNPQCSRNQLLLHNSHKFMYTDRRYFVRTLKI</sequence>
<feature type="compositionally biased region" description="Basic and acidic residues" evidence="1">
    <location>
        <begin position="506"/>
        <end position="519"/>
    </location>
</feature>
<protein>
    <submittedName>
        <fullName evidence="2">Uncharacterized protein</fullName>
    </submittedName>
</protein>
<gene>
    <name evidence="2" type="ORF">PGO_031550</name>
</gene>
<evidence type="ECO:0000313" key="3">
    <source>
        <dbReference type="Proteomes" id="UP000195521"/>
    </source>
</evidence>
<dbReference type="InterPro" id="IPR014848">
    <property type="entry name" value="Rgp1"/>
</dbReference>
<dbReference type="Proteomes" id="UP000195521">
    <property type="component" value="Unassembled WGS sequence"/>
</dbReference>
<comment type="caution">
    <text evidence="2">The sequence shown here is derived from an EMBL/GenBank/DDBJ whole genome shotgun (WGS) entry which is preliminary data.</text>
</comment>
<feature type="compositionally biased region" description="Basic and acidic residues" evidence="1">
    <location>
        <begin position="458"/>
        <end position="475"/>
    </location>
</feature>
<evidence type="ECO:0000256" key="1">
    <source>
        <dbReference type="SAM" id="MobiDB-lite"/>
    </source>
</evidence>
<feature type="region of interest" description="Disordered" evidence="1">
    <location>
        <begin position="406"/>
        <end position="519"/>
    </location>
</feature>
<dbReference type="GeneID" id="39746059"/>
<feature type="region of interest" description="Disordered" evidence="1">
    <location>
        <begin position="239"/>
        <end position="267"/>
    </location>
</feature>
<feature type="compositionally biased region" description="Low complexity" evidence="1">
    <location>
        <begin position="239"/>
        <end position="249"/>
    </location>
</feature>
<dbReference type="AlphaFoldDB" id="A0A1Y1JA11"/>
<organism evidence="2 3">
    <name type="scientific">Plasmodium gonderi</name>
    <dbReference type="NCBI Taxonomy" id="77519"/>
    <lineage>
        <taxon>Eukaryota</taxon>
        <taxon>Sar</taxon>
        <taxon>Alveolata</taxon>
        <taxon>Apicomplexa</taxon>
        <taxon>Aconoidasida</taxon>
        <taxon>Haemosporida</taxon>
        <taxon>Plasmodiidae</taxon>
        <taxon>Plasmodium</taxon>
        <taxon>Plasmodium (Plasmodium)</taxon>
    </lineage>
</organism>
<dbReference type="EMBL" id="BDQF01000003">
    <property type="protein sequence ID" value="GAW79351.1"/>
    <property type="molecule type" value="Genomic_DNA"/>
</dbReference>
<evidence type="ECO:0000313" key="2">
    <source>
        <dbReference type="EMBL" id="GAW79351.1"/>
    </source>
</evidence>
<reference evidence="3" key="1">
    <citation type="submission" date="2017-04" db="EMBL/GenBank/DDBJ databases">
        <title>Plasmodium gonderi genome.</title>
        <authorList>
            <person name="Arisue N."/>
            <person name="Honma H."/>
            <person name="Kawai S."/>
            <person name="Tougan T."/>
            <person name="Tanabe K."/>
            <person name="Horii T."/>
        </authorList>
    </citation>
    <scope>NUCLEOTIDE SEQUENCE [LARGE SCALE GENOMIC DNA]</scope>
    <source>
        <strain evidence="3">ATCC 30045</strain>
    </source>
</reference>
<dbReference type="OrthoDB" id="1918at2759"/>
<dbReference type="PANTHER" id="PTHR12507">
    <property type="entry name" value="REDUCED GROWTH PHENOTYPE 1 RGP1, YEAST -RELATED"/>
    <property type="match status" value="1"/>
</dbReference>
<accession>A0A1Y1JA11</accession>
<keyword evidence="3" id="KW-1185">Reference proteome</keyword>